<protein>
    <submittedName>
        <fullName evidence="2">Rab proteins geranylgeranyltransferase component A 2</fullName>
    </submittedName>
</protein>
<dbReference type="Gene3D" id="3.30.519.10">
    <property type="entry name" value="Guanine Nucleotide Dissociation Inhibitor, domain 2"/>
    <property type="match status" value="1"/>
</dbReference>
<accession>A0A504YJR8</accession>
<evidence type="ECO:0000313" key="3">
    <source>
        <dbReference type="Proteomes" id="UP000316759"/>
    </source>
</evidence>
<keyword evidence="2" id="KW-0808">Transferase</keyword>
<keyword evidence="3" id="KW-1185">Reference proteome</keyword>
<dbReference type="AlphaFoldDB" id="A0A504YJR8"/>
<feature type="region of interest" description="Disordered" evidence="1">
    <location>
        <begin position="121"/>
        <end position="158"/>
    </location>
</feature>
<dbReference type="PRINTS" id="PR00891">
    <property type="entry name" value="RABGDIREP"/>
</dbReference>
<dbReference type="GO" id="GO:0005829">
    <property type="term" value="C:cytosol"/>
    <property type="evidence" value="ECO:0007669"/>
    <property type="project" value="TreeGrafter"/>
</dbReference>
<proteinExistence type="predicted"/>
<dbReference type="OrthoDB" id="6288305at2759"/>
<sequence length="354" mass="39419">MSYVSAVESLSNPHLAFLIVHVSKNDYYGGRLASLRFEDFVNTISSVASFTDRSRTPSEAADSVSIVNIRKPFGCAISYGEAHWCLNEKFNGFAATSTSLPVGPSTTVVLHENVDETILTSSGTSSAVPNRVENMDNVPDDQTTLTSAPDANASSSVNPAWNRASLEQKLRRVDLDLLPKIIYAESPTVTALLRADVTRYLEFRFVSRLLAMTVPPSSGTEYPPAAPGSNLEAVVYSGSTELQEHAVEPTRIVQVSAMFSYMLINFDQHYFQVIWFVDIHRHLLYLDCEYLTHLIYLKSLPNSLVFRFVFVFNVILFSANATHNLLQNEMSICNQWQNQYQIAVGLPALSRVLF</sequence>
<comment type="caution">
    <text evidence="2">The sequence shown here is derived from an EMBL/GenBank/DDBJ whole genome shotgun (WGS) entry which is preliminary data.</text>
</comment>
<dbReference type="GO" id="GO:0007264">
    <property type="term" value="P:small GTPase-mediated signal transduction"/>
    <property type="evidence" value="ECO:0007669"/>
    <property type="project" value="InterPro"/>
</dbReference>
<dbReference type="InterPro" id="IPR018203">
    <property type="entry name" value="GDP_dissociation_inhibitor"/>
</dbReference>
<dbReference type="GO" id="GO:0016192">
    <property type="term" value="P:vesicle-mediated transport"/>
    <property type="evidence" value="ECO:0007669"/>
    <property type="project" value="TreeGrafter"/>
</dbReference>
<evidence type="ECO:0000256" key="1">
    <source>
        <dbReference type="SAM" id="MobiDB-lite"/>
    </source>
</evidence>
<dbReference type="PANTHER" id="PTHR11787:SF4">
    <property type="entry name" value="CHM, RAB ESCORT PROTEIN 1"/>
    <property type="match status" value="1"/>
</dbReference>
<dbReference type="Proteomes" id="UP000316759">
    <property type="component" value="Unassembled WGS sequence"/>
</dbReference>
<dbReference type="STRING" id="46835.A0A504YJR8"/>
<dbReference type="GO" id="GO:0005092">
    <property type="term" value="F:GDP-dissociation inhibitor activity"/>
    <property type="evidence" value="ECO:0007669"/>
    <property type="project" value="InterPro"/>
</dbReference>
<dbReference type="GO" id="GO:0016740">
    <property type="term" value="F:transferase activity"/>
    <property type="evidence" value="ECO:0007669"/>
    <property type="project" value="UniProtKB-KW"/>
</dbReference>
<dbReference type="PANTHER" id="PTHR11787">
    <property type="entry name" value="RAB GDP-DISSOCIATION INHIBITOR"/>
    <property type="match status" value="1"/>
</dbReference>
<feature type="compositionally biased region" description="Polar residues" evidence="1">
    <location>
        <begin position="140"/>
        <end position="158"/>
    </location>
</feature>
<reference evidence="2 3" key="1">
    <citation type="submission" date="2019-04" db="EMBL/GenBank/DDBJ databases">
        <title>Annotation for the trematode Fasciola gigantica.</title>
        <authorList>
            <person name="Choi Y.-J."/>
        </authorList>
    </citation>
    <scope>NUCLEOTIDE SEQUENCE [LARGE SCALE GENOMIC DNA]</scope>
    <source>
        <strain evidence="2">Uganda_cow_1</strain>
    </source>
</reference>
<dbReference type="GO" id="GO:0005634">
    <property type="term" value="C:nucleus"/>
    <property type="evidence" value="ECO:0007669"/>
    <property type="project" value="TreeGrafter"/>
</dbReference>
<evidence type="ECO:0000313" key="2">
    <source>
        <dbReference type="EMBL" id="TPP60606.1"/>
    </source>
</evidence>
<name>A0A504YJR8_FASGI</name>
<dbReference type="GO" id="GO:0005968">
    <property type="term" value="C:Rab-protein geranylgeranyltransferase complex"/>
    <property type="evidence" value="ECO:0007669"/>
    <property type="project" value="TreeGrafter"/>
</dbReference>
<gene>
    <name evidence="2" type="ORF">FGIG_10494</name>
</gene>
<organism evidence="2 3">
    <name type="scientific">Fasciola gigantica</name>
    <name type="common">Giant liver fluke</name>
    <dbReference type="NCBI Taxonomy" id="46835"/>
    <lineage>
        <taxon>Eukaryota</taxon>
        <taxon>Metazoa</taxon>
        <taxon>Spiralia</taxon>
        <taxon>Lophotrochozoa</taxon>
        <taxon>Platyhelminthes</taxon>
        <taxon>Trematoda</taxon>
        <taxon>Digenea</taxon>
        <taxon>Plagiorchiida</taxon>
        <taxon>Echinostomata</taxon>
        <taxon>Echinostomatoidea</taxon>
        <taxon>Fasciolidae</taxon>
        <taxon>Fasciola</taxon>
    </lineage>
</organism>
<dbReference type="EMBL" id="SUNJ01009195">
    <property type="protein sequence ID" value="TPP60606.1"/>
    <property type="molecule type" value="Genomic_DNA"/>
</dbReference>